<dbReference type="SUPFAM" id="SSF52540">
    <property type="entry name" value="P-loop containing nucleoside triphosphate hydrolases"/>
    <property type="match status" value="1"/>
</dbReference>
<feature type="domain" description="NB-ARC" evidence="1">
    <location>
        <begin position="28"/>
        <end position="148"/>
    </location>
</feature>
<dbReference type="PANTHER" id="PTHR47691:SF3">
    <property type="entry name" value="HTH-TYPE TRANSCRIPTIONAL REGULATOR RV0890C-RELATED"/>
    <property type="match status" value="1"/>
</dbReference>
<evidence type="ECO:0000259" key="1">
    <source>
        <dbReference type="Pfam" id="PF00931"/>
    </source>
</evidence>
<dbReference type="PANTHER" id="PTHR47691">
    <property type="entry name" value="REGULATOR-RELATED"/>
    <property type="match status" value="1"/>
</dbReference>
<dbReference type="InterPro" id="IPR027417">
    <property type="entry name" value="P-loop_NTPase"/>
</dbReference>
<name>A0A239LAJ3_9ACTN</name>
<dbReference type="EMBL" id="FZOD01000031">
    <property type="protein sequence ID" value="SNT26873.1"/>
    <property type="molecule type" value="Genomic_DNA"/>
</dbReference>
<organism evidence="2 3">
    <name type="scientific">Streptosporangium subroseum</name>
    <dbReference type="NCBI Taxonomy" id="106412"/>
    <lineage>
        <taxon>Bacteria</taxon>
        <taxon>Bacillati</taxon>
        <taxon>Actinomycetota</taxon>
        <taxon>Actinomycetes</taxon>
        <taxon>Streptosporangiales</taxon>
        <taxon>Streptosporangiaceae</taxon>
        <taxon>Streptosporangium</taxon>
    </lineage>
</organism>
<dbReference type="InterPro" id="IPR002182">
    <property type="entry name" value="NB-ARC"/>
</dbReference>
<dbReference type="Pfam" id="PF00931">
    <property type="entry name" value="NB-ARC"/>
    <property type="match status" value="1"/>
</dbReference>
<dbReference type="Gene3D" id="3.40.50.300">
    <property type="entry name" value="P-loop containing nucleotide triphosphate hydrolases"/>
    <property type="match status" value="1"/>
</dbReference>
<evidence type="ECO:0000313" key="3">
    <source>
        <dbReference type="Proteomes" id="UP000198282"/>
    </source>
</evidence>
<keyword evidence="3" id="KW-1185">Reference proteome</keyword>
<dbReference type="SUPFAM" id="SSF48452">
    <property type="entry name" value="TPR-like"/>
    <property type="match status" value="1"/>
</dbReference>
<proteinExistence type="predicted"/>
<dbReference type="RefSeq" id="WP_089210203.1">
    <property type="nucleotide sequence ID" value="NZ_FZOD01000031.1"/>
</dbReference>
<protein>
    <submittedName>
        <fullName evidence="2">Predicted ATPase</fullName>
    </submittedName>
</protein>
<dbReference type="GO" id="GO:0043531">
    <property type="term" value="F:ADP binding"/>
    <property type="evidence" value="ECO:0007669"/>
    <property type="project" value="InterPro"/>
</dbReference>
<reference evidence="2 3" key="1">
    <citation type="submission" date="2017-06" db="EMBL/GenBank/DDBJ databases">
        <authorList>
            <person name="Kim H.J."/>
            <person name="Triplett B.A."/>
        </authorList>
    </citation>
    <scope>NUCLEOTIDE SEQUENCE [LARGE SCALE GENOMIC DNA]</scope>
    <source>
        <strain evidence="2 3">CGMCC 4.2132</strain>
    </source>
</reference>
<dbReference type="PRINTS" id="PR00364">
    <property type="entry name" value="DISEASERSIST"/>
</dbReference>
<dbReference type="Gene3D" id="1.25.40.10">
    <property type="entry name" value="Tetratricopeptide repeat domain"/>
    <property type="match status" value="1"/>
</dbReference>
<sequence>MAQVPWWRGNLPAETSGFIGHEREVRRLLKLLPGTSLITVTGSGGVGKSRIAVKAAERCRDSYPAGAWLVELSGEHNGDLLAHTVAAVLGLREQSARSQIEVLVEFLADKRLLLLLDGCEHLLAACRGLVAEILAAAPGVRIVVTSRQTLELPQETPLPVEPFETPEPEAGTPTANDALRFFLDRAGAAVPGLKADEATLAAAARICRRLDGIPLAIELAAGRLKTMTVERLADHLEERFDALYDDRALLTRHWTLRTAISWSHELCGPEERLLWARLSVFAGDFDAAAAVWVCGDRRLVNVRDLLADLVEKSLLIRVPGGYRQPGTVRDHGREQLARLDDEERLTRRHRYYYLDLARQADADWYGPRQEEWADRLNFSVTNLRLALDSDSPSTSLSIELAGTLWILWFCLGRLREGRYYMKRAIDAAPVTDPGLPRLLWTDGCVAIARGELELGRLRAEAALSAALDWGDYAAAGHAQLRLARRSLFAGSLDEVEPAVDLVREYFRKAEAVTVDEPIALVTLATAATWRGEFARVVSVLEEVQRLCDARGELWVRACGDYVLSIAQLGLGRAAEAAVAARQSLDVKWRLRDAAGVALALDQLAVIAAVEGDGHRTARLQGSAARLCDTFGLRGLGSKSVSEPRTVAERTARQLLGDDAYDAIFAEGHDDDLDSAMAYALG</sequence>
<evidence type="ECO:0000313" key="2">
    <source>
        <dbReference type="EMBL" id="SNT26873.1"/>
    </source>
</evidence>
<dbReference type="InterPro" id="IPR011990">
    <property type="entry name" value="TPR-like_helical_dom_sf"/>
</dbReference>
<dbReference type="Proteomes" id="UP000198282">
    <property type="component" value="Unassembled WGS sequence"/>
</dbReference>
<dbReference type="AlphaFoldDB" id="A0A239LAJ3"/>
<accession>A0A239LAJ3</accession>
<gene>
    <name evidence="2" type="ORF">SAMN05216276_103165</name>
</gene>